<dbReference type="Proteomes" id="UP000319210">
    <property type="component" value="Unassembled WGS sequence"/>
</dbReference>
<gene>
    <name evidence="5" type="ORF">SCA03_15170</name>
</gene>
<evidence type="ECO:0000256" key="1">
    <source>
        <dbReference type="ARBA" id="ARBA00023015"/>
    </source>
</evidence>
<dbReference type="InterPro" id="IPR009057">
    <property type="entry name" value="Homeodomain-like_sf"/>
</dbReference>
<dbReference type="Pfam" id="PF12833">
    <property type="entry name" value="HTH_18"/>
    <property type="match status" value="1"/>
</dbReference>
<dbReference type="SUPFAM" id="SSF46689">
    <property type="entry name" value="Homeodomain-like"/>
    <property type="match status" value="1"/>
</dbReference>
<evidence type="ECO:0000313" key="6">
    <source>
        <dbReference type="Proteomes" id="UP000319210"/>
    </source>
</evidence>
<keyword evidence="3" id="KW-0804">Transcription</keyword>
<name>A0A4Y3QU75_STRCI</name>
<proteinExistence type="predicted"/>
<keyword evidence="1" id="KW-0805">Transcription regulation</keyword>
<dbReference type="GO" id="GO:0003700">
    <property type="term" value="F:DNA-binding transcription factor activity"/>
    <property type="evidence" value="ECO:0007669"/>
    <property type="project" value="InterPro"/>
</dbReference>
<feature type="domain" description="HTH araC/xylS-type" evidence="4">
    <location>
        <begin position="200"/>
        <end position="298"/>
    </location>
</feature>
<dbReference type="OrthoDB" id="9799345at2"/>
<dbReference type="SMART" id="SM00342">
    <property type="entry name" value="HTH_ARAC"/>
    <property type="match status" value="1"/>
</dbReference>
<dbReference type="EMBL" id="BJMM01000005">
    <property type="protein sequence ID" value="GEB48966.1"/>
    <property type="molecule type" value="Genomic_DNA"/>
</dbReference>
<comment type="caution">
    <text evidence="5">The sequence shown here is derived from an EMBL/GenBank/DDBJ whole genome shotgun (WGS) entry which is preliminary data.</text>
</comment>
<evidence type="ECO:0000313" key="5">
    <source>
        <dbReference type="EMBL" id="GEB48966.1"/>
    </source>
</evidence>
<dbReference type="PROSITE" id="PS01124">
    <property type="entry name" value="HTH_ARAC_FAMILY_2"/>
    <property type="match status" value="1"/>
</dbReference>
<dbReference type="GO" id="GO:0043565">
    <property type="term" value="F:sequence-specific DNA binding"/>
    <property type="evidence" value="ECO:0007669"/>
    <property type="project" value="InterPro"/>
</dbReference>
<keyword evidence="2" id="KW-0238">DNA-binding</keyword>
<evidence type="ECO:0000259" key="4">
    <source>
        <dbReference type="PROSITE" id="PS01124"/>
    </source>
</evidence>
<dbReference type="InterPro" id="IPR018060">
    <property type="entry name" value="HTH_AraC"/>
</dbReference>
<accession>A0A4Y3QU75</accession>
<organism evidence="5 6">
    <name type="scientific">Streptomyces cacaoi</name>
    <dbReference type="NCBI Taxonomy" id="1898"/>
    <lineage>
        <taxon>Bacteria</taxon>
        <taxon>Bacillati</taxon>
        <taxon>Actinomycetota</taxon>
        <taxon>Actinomycetes</taxon>
        <taxon>Kitasatosporales</taxon>
        <taxon>Streptomycetaceae</taxon>
        <taxon>Streptomyces</taxon>
    </lineage>
</organism>
<dbReference type="Gene3D" id="1.10.10.60">
    <property type="entry name" value="Homeodomain-like"/>
    <property type="match status" value="1"/>
</dbReference>
<dbReference type="PANTHER" id="PTHR43280">
    <property type="entry name" value="ARAC-FAMILY TRANSCRIPTIONAL REGULATOR"/>
    <property type="match status" value="1"/>
</dbReference>
<reference evidence="5 6" key="1">
    <citation type="submission" date="2019-06" db="EMBL/GenBank/DDBJ databases">
        <title>Whole genome shotgun sequence of Streptomyces cacaoi subsp. cacaoi NBRC 12748.</title>
        <authorList>
            <person name="Hosoyama A."/>
            <person name="Uohara A."/>
            <person name="Ohji S."/>
            <person name="Ichikawa N."/>
        </authorList>
    </citation>
    <scope>NUCLEOTIDE SEQUENCE [LARGE SCALE GENOMIC DNA]</scope>
    <source>
        <strain evidence="5 6">NBRC 12748</strain>
    </source>
</reference>
<dbReference type="AlphaFoldDB" id="A0A4Y3QU75"/>
<dbReference type="PANTHER" id="PTHR43280:SF32">
    <property type="entry name" value="TRANSCRIPTIONAL REGULATORY PROTEIN"/>
    <property type="match status" value="1"/>
</dbReference>
<dbReference type="RefSeq" id="WP_086817245.1">
    <property type="nucleotide sequence ID" value="NZ_BJMM01000005.1"/>
</dbReference>
<protein>
    <submittedName>
        <fullName evidence="5">Transcriptional regulator</fullName>
    </submittedName>
</protein>
<evidence type="ECO:0000256" key="2">
    <source>
        <dbReference type="ARBA" id="ARBA00023125"/>
    </source>
</evidence>
<keyword evidence="6" id="KW-1185">Reference proteome</keyword>
<sequence>MSRIGQPEVVEFPFPATPGGPPGVEVTDIAGLVARLRRLGAEAGDRVRPGFHLLLTVRRGSVPCAVDLTDCTVTEGSWLWVRPGQVFRLRGTAAPVDATAPDEVAATVILFQASLLDAATVAEARLDRRAWRLPLTPVPEARAPVEGTLELLESEYHRLRDLPLETHVEVVRHLLAVLVLRLSHLPGGQRRRAAGDETFRRFQAAVEQGFTRSHRVEDYAARLGYSVRSLTRASNAAVGRGAKAVIDDRLVLEAKRLLLHTELSAGAVGDRLGFTGTTVFTRFFRHRTGETPAGFRRRARAHGE</sequence>
<evidence type="ECO:0000256" key="3">
    <source>
        <dbReference type="ARBA" id="ARBA00023163"/>
    </source>
</evidence>